<sequence length="389" mass="41807">MYDVVVVGARCAGAATAMLLARMGHDVVMVDKARLPSDTLSTHGLVRGGVVQLSRWGLLDRVLASGAPAVTQVMFDREGETKVRRIKPRAGVDMLVAPRRQVLDSLLADAAVESGAELRTGVTATDLLRSDNGRVVGVIGRSASGVVELPARIVVGADGRRSRMAEHFGAETLEQFTSPCAAFYTYVTGLAPDTYEFHLAPDTFAGVFPTHGDQACVWLIRPTSLLEPIRTAGARRTDAFVDQLELLVPNLGHRVRTDRITAQLRGAAELPNFRRQSHGPGWALVGDAGQHRDPITGHGITDAFRDAELLATAIDHSLRDPTVEPAAMSSYQEIRDAMAGEVFDLTCALTGFPPPDRFVELQIRLGEALEQEADQLASFPGREAISSAA</sequence>
<accession>A0A4R2HS49</accession>
<dbReference type="PRINTS" id="PR00420">
    <property type="entry name" value="RNGMNOXGNASE"/>
</dbReference>
<dbReference type="Gene3D" id="3.50.50.60">
    <property type="entry name" value="FAD/NAD(P)-binding domain"/>
    <property type="match status" value="1"/>
</dbReference>
<name>A0A4R2HS49_9ACTN</name>
<dbReference type="PANTHER" id="PTHR42685">
    <property type="entry name" value="GERANYLGERANYL DIPHOSPHATE REDUCTASE"/>
    <property type="match status" value="1"/>
</dbReference>
<evidence type="ECO:0000313" key="2">
    <source>
        <dbReference type="EMBL" id="TCO34151.1"/>
    </source>
</evidence>
<gene>
    <name evidence="2" type="ORF">EV652_102216</name>
</gene>
<protein>
    <submittedName>
        <fullName evidence="2">Flavin-dependent dehydrogenase</fullName>
    </submittedName>
</protein>
<dbReference type="InterPro" id="IPR050407">
    <property type="entry name" value="Geranylgeranyl_reductase"/>
</dbReference>
<dbReference type="Pfam" id="PF01494">
    <property type="entry name" value="FAD_binding_3"/>
    <property type="match status" value="1"/>
</dbReference>
<evidence type="ECO:0000313" key="3">
    <source>
        <dbReference type="Proteomes" id="UP000294508"/>
    </source>
</evidence>
<dbReference type="RefSeq" id="WP_132207963.1">
    <property type="nucleotide sequence ID" value="NZ_SLWN01000002.1"/>
</dbReference>
<dbReference type="SUPFAM" id="SSF51905">
    <property type="entry name" value="FAD/NAD(P)-binding domain"/>
    <property type="match status" value="1"/>
</dbReference>
<dbReference type="PANTHER" id="PTHR42685:SF22">
    <property type="entry name" value="CONDITIONED MEDIUM FACTOR RECEPTOR 1"/>
    <property type="match status" value="1"/>
</dbReference>
<dbReference type="Proteomes" id="UP000294508">
    <property type="component" value="Unassembled WGS sequence"/>
</dbReference>
<dbReference type="InterPro" id="IPR002938">
    <property type="entry name" value="FAD-bd"/>
</dbReference>
<dbReference type="InterPro" id="IPR036188">
    <property type="entry name" value="FAD/NAD-bd_sf"/>
</dbReference>
<proteinExistence type="predicted"/>
<dbReference type="AlphaFoldDB" id="A0A4R2HS49"/>
<evidence type="ECO:0000259" key="1">
    <source>
        <dbReference type="Pfam" id="PF01494"/>
    </source>
</evidence>
<organism evidence="2 3">
    <name type="scientific">Kribbella steppae</name>
    <dbReference type="NCBI Taxonomy" id="2512223"/>
    <lineage>
        <taxon>Bacteria</taxon>
        <taxon>Bacillati</taxon>
        <taxon>Actinomycetota</taxon>
        <taxon>Actinomycetes</taxon>
        <taxon>Propionibacteriales</taxon>
        <taxon>Kribbellaceae</taxon>
        <taxon>Kribbella</taxon>
    </lineage>
</organism>
<reference evidence="2 3" key="1">
    <citation type="journal article" date="2015" name="Stand. Genomic Sci.">
        <title>Genomic Encyclopedia of Bacterial and Archaeal Type Strains, Phase III: the genomes of soil and plant-associated and newly described type strains.</title>
        <authorList>
            <person name="Whitman W.B."/>
            <person name="Woyke T."/>
            <person name="Klenk H.P."/>
            <person name="Zhou Y."/>
            <person name="Lilburn T.G."/>
            <person name="Beck B.J."/>
            <person name="De Vos P."/>
            <person name="Vandamme P."/>
            <person name="Eisen J.A."/>
            <person name="Garrity G."/>
            <person name="Hugenholtz P."/>
            <person name="Kyrpides N.C."/>
        </authorList>
    </citation>
    <scope>NUCLEOTIDE SEQUENCE [LARGE SCALE GENOMIC DNA]</scope>
    <source>
        <strain evidence="2 3">VKM Ac-2572</strain>
    </source>
</reference>
<dbReference type="EMBL" id="SLWN01000002">
    <property type="protein sequence ID" value="TCO34151.1"/>
    <property type="molecule type" value="Genomic_DNA"/>
</dbReference>
<dbReference type="GO" id="GO:0071949">
    <property type="term" value="F:FAD binding"/>
    <property type="evidence" value="ECO:0007669"/>
    <property type="project" value="InterPro"/>
</dbReference>
<keyword evidence="3" id="KW-1185">Reference proteome</keyword>
<feature type="domain" description="FAD-binding" evidence="1">
    <location>
        <begin position="2"/>
        <end position="344"/>
    </location>
</feature>
<comment type="caution">
    <text evidence="2">The sequence shown here is derived from an EMBL/GenBank/DDBJ whole genome shotgun (WGS) entry which is preliminary data.</text>
</comment>
<dbReference type="OrthoDB" id="103324at2"/>